<protein>
    <submittedName>
        <fullName evidence="1">Uncharacterized protein</fullName>
    </submittedName>
</protein>
<name>A0A9X3YKW7_9GAMM</name>
<organism evidence="1 2">
    <name type="scientific">Tahibacter soli</name>
    <dbReference type="NCBI Taxonomy" id="2983605"/>
    <lineage>
        <taxon>Bacteria</taxon>
        <taxon>Pseudomonadati</taxon>
        <taxon>Pseudomonadota</taxon>
        <taxon>Gammaproteobacteria</taxon>
        <taxon>Lysobacterales</taxon>
        <taxon>Rhodanobacteraceae</taxon>
        <taxon>Tahibacter</taxon>
    </lineage>
</organism>
<dbReference type="Proteomes" id="UP001139971">
    <property type="component" value="Unassembled WGS sequence"/>
</dbReference>
<gene>
    <name evidence="1" type="ORF">OD750_009895</name>
</gene>
<accession>A0A9X3YKW7</accession>
<evidence type="ECO:0000313" key="2">
    <source>
        <dbReference type="Proteomes" id="UP001139971"/>
    </source>
</evidence>
<evidence type="ECO:0000313" key="1">
    <source>
        <dbReference type="EMBL" id="MDC8012856.1"/>
    </source>
</evidence>
<dbReference type="EMBL" id="JAOVZO020000014">
    <property type="protein sequence ID" value="MDC8012856.1"/>
    <property type="molecule type" value="Genomic_DNA"/>
</dbReference>
<comment type="caution">
    <text evidence="1">The sequence shown here is derived from an EMBL/GenBank/DDBJ whole genome shotgun (WGS) entry which is preliminary data.</text>
</comment>
<dbReference type="RefSeq" id="WP_263545274.1">
    <property type="nucleotide sequence ID" value="NZ_JAOVZO020000014.1"/>
</dbReference>
<proteinExistence type="predicted"/>
<dbReference type="AlphaFoldDB" id="A0A9X3YKW7"/>
<keyword evidence="2" id="KW-1185">Reference proteome</keyword>
<sequence>MRRLIDDLADASALLDAGRVEEAVAGFSDVERRVRDEVPAEIAALRDLAAAYSACLERLVARRDSLAEGRAGESRGIAVARRYLDGARA</sequence>
<reference evidence="1" key="1">
    <citation type="submission" date="2023-02" db="EMBL/GenBank/DDBJ databases">
        <title>Tahibacter soli sp. nov. isolated from soil.</title>
        <authorList>
            <person name="Baek J.H."/>
            <person name="Lee J.K."/>
            <person name="Choi D.G."/>
            <person name="Jeon C.O."/>
        </authorList>
    </citation>
    <scope>NUCLEOTIDE SEQUENCE</scope>
    <source>
        <strain evidence="1">BL</strain>
    </source>
</reference>